<gene>
    <name evidence="7" type="ORF">B4U37_19990</name>
</gene>
<dbReference type="PANTHER" id="PTHR30146">
    <property type="entry name" value="LACI-RELATED TRANSCRIPTIONAL REPRESSOR"/>
    <property type="match status" value="1"/>
</dbReference>
<dbReference type="SUPFAM" id="SSF53822">
    <property type="entry name" value="Periplasmic binding protein-like I"/>
    <property type="match status" value="1"/>
</dbReference>
<proteinExistence type="predicted"/>
<dbReference type="Gene3D" id="1.10.260.40">
    <property type="entry name" value="lambda repressor-like DNA-binding domains"/>
    <property type="match status" value="1"/>
</dbReference>
<protein>
    <submittedName>
        <fullName evidence="7">LacI family transcriptional regulator</fullName>
    </submittedName>
</protein>
<dbReference type="Gene3D" id="3.40.50.2300">
    <property type="match status" value="2"/>
</dbReference>
<name>A0ABM6KNR6_9BACI</name>
<evidence type="ECO:0000259" key="6">
    <source>
        <dbReference type="PROSITE" id="PS50943"/>
    </source>
</evidence>
<dbReference type="InterPro" id="IPR028082">
    <property type="entry name" value="Peripla_BP_I"/>
</dbReference>
<dbReference type="PROSITE" id="PS50943">
    <property type="entry name" value="HTH_CROC1"/>
    <property type="match status" value="1"/>
</dbReference>
<organism evidence="7 8">
    <name type="scientific">Sutcliffiella horikoshii</name>
    <dbReference type="NCBI Taxonomy" id="79883"/>
    <lineage>
        <taxon>Bacteria</taxon>
        <taxon>Bacillati</taxon>
        <taxon>Bacillota</taxon>
        <taxon>Bacilli</taxon>
        <taxon>Bacillales</taxon>
        <taxon>Bacillaceae</taxon>
        <taxon>Sutcliffiella</taxon>
    </lineage>
</organism>
<dbReference type="InterPro" id="IPR000843">
    <property type="entry name" value="HTH_LacI"/>
</dbReference>
<evidence type="ECO:0000313" key="7">
    <source>
        <dbReference type="EMBL" id="ART78182.1"/>
    </source>
</evidence>
<dbReference type="CDD" id="cd06267">
    <property type="entry name" value="PBP1_LacI_sugar_binding-like"/>
    <property type="match status" value="1"/>
</dbReference>
<accession>A0ABM6KNR6</accession>
<keyword evidence="4" id="KW-0804">Transcription</keyword>
<dbReference type="GeneID" id="96740683"/>
<keyword evidence="3" id="KW-0238">DNA-binding</keyword>
<evidence type="ECO:0000259" key="5">
    <source>
        <dbReference type="PROSITE" id="PS50932"/>
    </source>
</evidence>
<evidence type="ECO:0000256" key="2">
    <source>
        <dbReference type="ARBA" id="ARBA00023015"/>
    </source>
</evidence>
<dbReference type="Pfam" id="PF00356">
    <property type="entry name" value="LacI"/>
    <property type="match status" value="1"/>
</dbReference>
<dbReference type="CDD" id="cd01392">
    <property type="entry name" value="HTH_LacI"/>
    <property type="match status" value="1"/>
</dbReference>
<sequence length="335" mass="37287">MQRSTVTIREVAKEAGLSVATISRYLNKSGYIGKKTEVKIKSVMEQLDYRPNEIARGLAKKKTNTIALIIPDITNPFFPELVVSIEKVAKSKGYNLILVNTEQDDLQENSFWQNFKNRYVDGVILASYQFNKGTLTELEAMNIPYVKIDRAADDKKNNSIGVNNYKGARLATGHLLDINCQNVAHIAGPQTFLPAIERTKGFVDTLIESPAYNKGPIVLEGDFTLESGMHLTKQLLNNNPDIDGIFLANDLMALGCLKQLKQMKKEVPEDIAIIGFDGITLTKMVEPEITTIQQPIYQIGVKATNTLISLIDNVEDETAELKLDVELVVRGTTKR</sequence>
<dbReference type="InterPro" id="IPR010982">
    <property type="entry name" value="Lambda_DNA-bd_dom_sf"/>
</dbReference>
<dbReference type="Proteomes" id="UP000195573">
    <property type="component" value="Chromosome"/>
</dbReference>
<feature type="domain" description="HTH lacI-type" evidence="5">
    <location>
        <begin position="6"/>
        <end position="60"/>
    </location>
</feature>
<dbReference type="PANTHER" id="PTHR30146:SF95">
    <property type="entry name" value="RIBOSE OPERON REPRESSOR"/>
    <property type="match status" value="1"/>
</dbReference>
<feature type="domain" description="HTH cro/C1-type" evidence="6">
    <location>
        <begin position="7"/>
        <end position="50"/>
    </location>
</feature>
<reference evidence="7 8" key="1">
    <citation type="submission" date="2017-04" db="EMBL/GenBank/DDBJ databases">
        <title>Complete Genome Sequence of the Bacillus horikoshii 20a strain from Cuatro Cienegas, Coahuila, Mexico.</title>
        <authorList>
            <person name="Zarza E."/>
            <person name="Alcaraz L.D."/>
            <person name="Aguilar-Salinas B."/>
            <person name="Islas A."/>
            <person name="Olmedo-Alvarez G."/>
        </authorList>
    </citation>
    <scope>NUCLEOTIDE SEQUENCE [LARGE SCALE GENOMIC DNA]</scope>
    <source>
        <strain evidence="7 8">20a</strain>
    </source>
</reference>
<dbReference type="SUPFAM" id="SSF47413">
    <property type="entry name" value="lambda repressor-like DNA-binding domains"/>
    <property type="match status" value="1"/>
</dbReference>
<keyword evidence="2" id="KW-0805">Transcription regulation</keyword>
<dbReference type="Pfam" id="PF00532">
    <property type="entry name" value="Peripla_BP_1"/>
    <property type="match status" value="1"/>
</dbReference>
<evidence type="ECO:0000256" key="4">
    <source>
        <dbReference type="ARBA" id="ARBA00023163"/>
    </source>
</evidence>
<keyword evidence="8" id="KW-1185">Reference proteome</keyword>
<dbReference type="InterPro" id="IPR001761">
    <property type="entry name" value="Peripla_BP/Lac1_sug-bd_dom"/>
</dbReference>
<dbReference type="InterPro" id="IPR001387">
    <property type="entry name" value="Cro/C1-type_HTH"/>
</dbReference>
<dbReference type="PROSITE" id="PS50932">
    <property type="entry name" value="HTH_LACI_2"/>
    <property type="match status" value="1"/>
</dbReference>
<keyword evidence="1" id="KW-0678">Repressor</keyword>
<evidence type="ECO:0000313" key="8">
    <source>
        <dbReference type="Proteomes" id="UP000195573"/>
    </source>
</evidence>
<evidence type="ECO:0000256" key="3">
    <source>
        <dbReference type="ARBA" id="ARBA00023125"/>
    </source>
</evidence>
<dbReference type="SMART" id="SM00354">
    <property type="entry name" value="HTH_LACI"/>
    <property type="match status" value="1"/>
</dbReference>
<evidence type="ECO:0000256" key="1">
    <source>
        <dbReference type="ARBA" id="ARBA00022491"/>
    </source>
</evidence>
<dbReference type="RefSeq" id="WP_088019669.1">
    <property type="nucleotide sequence ID" value="NZ_CP020880.1"/>
</dbReference>
<dbReference type="EMBL" id="CP020880">
    <property type="protein sequence ID" value="ART78182.1"/>
    <property type="molecule type" value="Genomic_DNA"/>
</dbReference>